<protein>
    <submittedName>
        <fullName evidence="1">Uncharacterized protein</fullName>
    </submittedName>
</protein>
<evidence type="ECO:0000313" key="1">
    <source>
        <dbReference type="EMBL" id="RNA28135.1"/>
    </source>
</evidence>
<dbReference type="AlphaFoldDB" id="A0A3M7RXR6"/>
<organism evidence="1 2">
    <name type="scientific">Brachionus plicatilis</name>
    <name type="common">Marine rotifer</name>
    <name type="synonym">Brachionus muelleri</name>
    <dbReference type="NCBI Taxonomy" id="10195"/>
    <lineage>
        <taxon>Eukaryota</taxon>
        <taxon>Metazoa</taxon>
        <taxon>Spiralia</taxon>
        <taxon>Gnathifera</taxon>
        <taxon>Rotifera</taxon>
        <taxon>Eurotatoria</taxon>
        <taxon>Monogononta</taxon>
        <taxon>Pseudotrocha</taxon>
        <taxon>Ploima</taxon>
        <taxon>Brachionidae</taxon>
        <taxon>Brachionus</taxon>
    </lineage>
</organism>
<gene>
    <name evidence="1" type="ORF">BpHYR1_052121</name>
</gene>
<dbReference type="EMBL" id="REGN01002429">
    <property type="protein sequence ID" value="RNA28135.1"/>
    <property type="molecule type" value="Genomic_DNA"/>
</dbReference>
<dbReference type="Proteomes" id="UP000276133">
    <property type="component" value="Unassembled WGS sequence"/>
</dbReference>
<reference evidence="1 2" key="1">
    <citation type="journal article" date="2018" name="Sci. Rep.">
        <title>Genomic signatures of local adaptation to the degree of environmental predictability in rotifers.</title>
        <authorList>
            <person name="Franch-Gras L."/>
            <person name="Hahn C."/>
            <person name="Garcia-Roger E.M."/>
            <person name="Carmona M.J."/>
            <person name="Serra M."/>
            <person name="Gomez A."/>
        </authorList>
    </citation>
    <scope>NUCLEOTIDE SEQUENCE [LARGE SCALE GENOMIC DNA]</scope>
    <source>
        <strain evidence="1">HYR1</strain>
    </source>
</reference>
<accession>A0A3M7RXR6</accession>
<comment type="caution">
    <text evidence="1">The sequence shown here is derived from an EMBL/GenBank/DDBJ whole genome shotgun (WGS) entry which is preliminary data.</text>
</comment>
<proteinExistence type="predicted"/>
<evidence type="ECO:0000313" key="2">
    <source>
        <dbReference type="Proteomes" id="UP000276133"/>
    </source>
</evidence>
<name>A0A3M7RXR6_BRAPC</name>
<sequence>MSLSHLQIVGSSRTLNDTLFIRITSFRNQKAKKNRKGHKHTTFISVYTLMCKAMDLFLNNIFECDRETKKTLFFNSNYKLFGISSLKYIISFEIVNWEKI</sequence>
<keyword evidence="2" id="KW-1185">Reference proteome</keyword>